<reference evidence="1" key="1">
    <citation type="journal article" date="2020" name="J. Eukaryot. Microbiol.">
        <title>De novo Sequencing, Assembly and Annotation of the Transcriptome for the Free-Living Testate Amoeba Arcella intermedia.</title>
        <authorList>
            <person name="Ribeiro G.M."/>
            <person name="Porfirio-Sousa A.L."/>
            <person name="Maurer-Alcala X.X."/>
            <person name="Katz L.A."/>
            <person name="Lahr D.J.G."/>
        </authorList>
    </citation>
    <scope>NUCLEOTIDE SEQUENCE</scope>
</reference>
<protein>
    <submittedName>
        <fullName evidence="1">Uncharacterized protein</fullName>
    </submittedName>
</protein>
<proteinExistence type="predicted"/>
<dbReference type="EMBL" id="GIBP01009536">
    <property type="protein sequence ID" value="NDV38505.1"/>
    <property type="molecule type" value="Transcribed_RNA"/>
</dbReference>
<organism evidence="1">
    <name type="scientific">Arcella intermedia</name>
    <dbReference type="NCBI Taxonomy" id="1963864"/>
    <lineage>
        <taxon>Eukaryota</taxon>
        <taxon>Amoebozoa</taxon>
        <taxon>Tubulinea</taxon>
        <taxon>Elardia</taxon>
        <taxon>Arcellinida</taxon>
        <taxon>Sphaerothecina</taxon>
        <taxon>Arcellidae</taxon>
        <taxon>Arcella</taxon>
    </lineage>
</organism>
<sequence length="43" mass="5185">MKPDHLPLQIQFRVKPRHLPLRTLSRTKYLYPHPSQLLPIQQV</sequence>
<evidence type="ECO:0000313" key="1">
    <source>
        <dbReference type="EMBL" id="NDV38505.1"/>
    </source>
</evidence>
<name>A0A6B2LNK8_9EUKA</name>
<dbReference type="AlphaFoldDB" id="A0A6B2LNK8"/>
<accession>A0A6B2LNK8</accession>